<keyword evidence="1" id="KW-0472">Membrane</keyword>
<keyword evidence="1" id="KW-1133">Transmembrane helix</keyword>
<evidence type="ECO:0000313" key="3">
    <source>
        <dbReference type="Proteomes" id="UP000316079"/>
    </source>
</evidence>
<protein>
    <submittedName>
        <fullName evidence="2">Uncharacterized protein</fullName>
    </submittedName>
</protein>
<organism evidence="2 3">
    <name type="scientific">Danionella cerebrum</name>
    <dbReference type="NCBI Taxonomy" id="2873325"/>
    <lineage>
        <taxon>Eukaryota</taxon>
        <taxon>Metazoa</taxon>
        <taxon>Chordata</taxon>
        <taxon>Craniata</taxon>
        <taxon>Vertebrata</taxon>
        <taxon>Euteleostomi</taxon>
        <taxon>Actinopterygii</taxon>
        <taxon>Neopterygii</taxon>
        <taxon>Teleostei</taxon>
        <taxon>Ostariophysi</taxon>
        <taxon>Cypriniformes</taxon>
        <taxon>Danionidae</taxon>
        <taxon>Danioninae</taxon>
        <taxon>Danionella</taxon>
    </lineage>
</organism>
<sequence>VGLAEMSPFTVLRRTGRRGPLVGHAIAPIPGHRADTPLSTGSPLKPTVSKGSFSSDGRWILGLAKEDVGWKMDLCLIIIVVLVNKLCVILGCVGLYCRWGGSCVLVLCSMAYFWDSCQETLLGWILAVMLCLVRMRGSSVDVRLLLSLDILHGLTTPRTEVGLQKYQTV</sequence>
<dbReference type="EMBL" id="SRMA01026986">
    <property type="protein sequence ID" value="TRY64593.1"/>
    <property type="molecule type" value="Genomic_DNA"/>
</dbReference>
<comment type="caution">
    <text evidence="2">The sequence shown here is derived from an EMBL/GenBank/DDBJ whole genome shotgun (WGS) entry which is preliminary data.</text>
</comment>
<dbReference type="Proteomes" id="UP000316079">
    <property type="component" value="Unassembled WGS sequence"/>
</dbReference>
<reference evidence="2 3" key="1">
    <citation type="journal article" date="2019" name="Sci. Data">
        <title>Hybrid genome assembly and annotation of Danionella translucida.</title>
        <authorList>
            <person name="Kadobianskyi M."/>
            <person name="Schulze L."/>
            <person name="Schuelke M."/>
            <person name="Judkewitz B."/>
        </authorList>
    </citation>
    <scope>NUCLEOTIDE SEQUENCE [LARGE SCALE GENOMIC DNA]</scope>
    <source>
        <strain evidence="2 3">Bolton</strain>
    </source>
</reference>
<evidence type="ECO:0000313" key="2">
    <source>
        <dbReference type="EMBL" id="TRY64593.1"/>
    </source>
</evidence>
<accession>A0A553NGL9</accession>
<keyword evidence="3" id="KW-1185">Reference proteome</keyword>
<gene>
    <name evidence="2" type="ORF">DNTS_017714</name>
</gene>
<feature type="transmembrane region" description="Helical" evidence="1">
    <location>
        <begin position="111"/>
        <end position="133"/>
    </location>
</feature>
<proteinExistence type="predicted"/>
<feature type="transmembrane region" description="Helical" evidence="1">
    <location>
        <begin position="74"/>
        <end position="96"/>
    </location>
</feature>
<keyword evidence="1" id="KW-0812">Transmembrane</keyword>
<name>A0A553NGL9_9TELE</name>
<feature type="non-terminal residue" evidence="2">
    <location>
        <position position="1"/>
    </location>
</feature>
<evidence type="ECO:0000256" key="1">
    <source>
        <dbReference type="SAM" id="Phobius"/>
    </source>
</evidence>
<dbReference type="AlphaFoldDB" id="A0A553NGL9"/>